<dbReference type="Proteomes" id="UP000683213">
    <property type="component" value="Unassembled WGS sequence"/>
</dbReference>
<dbReference type="InterPro" id="IPR036291">
    <property type="entry name" value="NAD(P)-bd_dom_sf"/>
</dbReference>
<dbReference type="CDD" id="cd05311">
    <property type="entry name" value="NAD_bind_2_malic_enz"/>
    <property type="match status" value="1"/>
</dbReference>
<organism evidence="5 7">
    <name type="scientific">Candidatus Iainarchaeum sp</name>
    <dbReference type="NCBI Taxonomy" id="3101447"/>
    <lineage>
        <taxon>Archaea</taxon>
        <taxon>Candidatus Iainarchaeota</taxon>
        <taxon>Candidatus Iainarchaeia</taxon>
        <taxon>Candidatus Iainarchaeales</taxon>
        <taxon>Candidatus Iainarchaeaceae</taxon>
        <taxon>Candidatus Iainarchaeum</taxon>
    </lineage>
</organism>
<dbReference type="GO" id="GO:0016616">
    <property type="term" value="F:oxidoreductase activity, acting on the CH-OH group of donors, NAD or NADP as acceptor"/>
    <property type="evidence" value="ECO:0007669"/>
    <property type="project" value="InterPro"/>
</dbReference>
<dbReference type="InterPro" id="IPR046346">
    <property type="entry name" value="Aminoacid_DH-like_N_sf"/>
</dbReference>
<dbReference type="InterPro" id="IPR037062">
    <property type="entry name" value="Malic_N_dom_sf"/>
</dbReference>
<dbReference type="EMBL" id="JAGVWF010000027">
    <property type="protein sequence ID" value="MBS3059183.1"/>
    <property type="molecule type" value="Genomic_DNA"/>
</dbReference>
<evidence type="ECO:0000313" key="6">
    <source>
        <dbReference type="EMBL" id="MBS3059183.1"/>
    </source>
</evidence>
<gene>
    <name evidence="5" type="ORF">HA237_00695</name>
    <name evidence="6" type="ORF">J4224_02020</name>
</gene>
<dbReference type="InterPro" id="IPR012301">
    <property type="entry name" value="Malic_N_dom"/>
</dbReference>
<comment type="caution">
    <text evidence="5">The sequence shown here is derived from an EMBL/GenBank/DDBJ whole genome shotgun (WGS) entry which is preliminary data.</text>
</comment>
<dbReference type="InterPro" id="IPR001891">
    <property type="entry name" value="Malic_OxRdtase"/>
</dbReference>
<reference evidence="5" key="1">
    <citation type="journal article" date="2020" name="bioRxiv">
        <title>A rank-normalized archaeal taxonomy based on genome phylogeny resolves widespread incomplete and uneven classifications.</title>
        <authorList>
            <person name="Rinke C."/>
            <person name="Chuvochina M."/>
            <person name="Mussig A.J."/>
            <person name="Chaumeil P.-A."/>
            <person name="Waite D.W."/>
            <person name="Whitman W.B."/>
            <person name="Parks D.H."/>
            <person name="Hugenholtz P."/>
        </authorList>
    </citation>
    <scope>NUCLEOTIDE SEQUENCE</scope>
    <source>
        <strain evidence="5">UBA10011</strain>
    </source>
</reference>
<protein>
    <submittedName>
        <fullName evidence="5">NADP-dependent malic enzyme</fullName>
    </submittedName>
</protein>
<dbReference type="Pfam" id="PF03949">
    <property type="entry name" value="Malic_M"/>
    <property type="match status" value="1"/>
</dbReference>
<dbReference type="Gene3D" id="3.40.50.720">
    <property type="entry name" value="NAD(P)-binding Rossmann-like Domain"/>
    <property type="match status" value="1"/>
</dbReference>
<dbReference type="FunFam" id="3.40.50.720:FF:000095">
    <property type="entry name" value="NADP-dependent malic enzyme"/>
    <property type="match status" value="1"/>
</dbReference>
<dbReference type="Gene3D" id="3.40.50.10380">
    <property type="entry name" value="Malic enzyme, N-terminal domain"/>
    <property type="match status" value="1"/>
</dbReference>
<reference evidence="6" key="2">
    <citation type="submission" date="2021-03" db="EMBL/GenBank/DDBJ databases">
        <authorList>
            <person name="Jaffe A."/>
        </authorList>
    </citation>
    <scope>NUCLEOTIDE SEQUENCE</scope>
    <source>
        <strain evidence="6">RIFCSPHIGHO2_01_FULL_GW2011_AR10_43_9</strain>
    </source>
</reference>
<evidence type="ECO:0000256" key="1">
    <source>
        <dbReference type="ARBA" id="ARBA00008785"/>
    </source>
</evidence>
<dbReference type="PANTHER" id="PTHR43237">
    <property type="entry name" value="NADP-DEPENDENT MALIC ENZYME"/>
    <property type="match status" value="1"/>
</dbReference>
<evidence type="ECO:0000256" key="2">
    <source>
        <dbReference type="ARBA" id="ARBA00023002"/>
    </source>
</evidence>
<proteinExistence type="inferred from homology"/>
<evidence type="ECO:0000313" key="7">
    <source>
        <dbReference type="Proteomes" id="UP000577419"/>
    </source>
</evidence>
<dbReference type="SUPFAM" id="SSF51735">
    <property type="entry name" value="NAD(P)-binding Rossmann-fold domains"/>
    <property type="match status" value="1"/>
</dbReference>
<sequence length="398" mass="42013">MDVFSESLALHRKLKGKISVSSKLHVNSRKTLSLLYTPGVAEPSRAIQLNPSSIYELTIKNNTVAVVSDGSAVLGLGNIGAEAALPVMEGKAALFKEFAGIDSFPICLKSQDPATIIQTVKEIAPVFGGINLEDIAAPKCFEVEEQLQDLGIPVMHDDQHGTAITVLAAIINSSKVVGKDLEDLRVVISGAGAAGMAVTKLLLCIGIDPNICTSVKSICLVDSKGIIFEGRSGLNRFKEEIAKRTNREKRKGSLKQAVEGADVFVGVSKGNLLSKQMIKSMNAKPIVFAMANPVPEIMPDEALAAGAAVVGTGRSDFPNQINNVLAFPGVFRGALDSRALKINNEMKIAAAHALSKSVEKPTPKKVLPDPLNKSVAPNIARAVARAAVGSGIVRKLSR</sequence>
<evidence type="ECO:0000313" key="5">
    <source>
        <dbReference type="EMBL" id="HIH07869.1"/>
    </source>
</evidence>
<feature type="domain" description="Malic enzyme NAD-binding" evidence="3">
    <location>
        <begin position="159"/>
        <end position="388"/>
    </location>
</feature>
<accession>A0A7J4IU29</accession>
<dbReference type="SUPFAM" id="SSF53223">
    <property type="entry name" value="Aminoacid dehydrogenase-like, N-terminal domain"/>
    <property type="match status" value="1"/>
</dbReference>
<comment type="similarity">
    <text evidence="1">Belongs to the malic enzymes family.</text>
</comment>
<dbReference type="SMART" id="SM01274">
    <property type="entry name" value="malic"/>
    <property type="match status" value="1"/>
</dbReference>
<dbReference type="SMART" id="SM00919">
    <property type="entry name" value="Malic_M"/>
    <property type="match status" value="1"/>
</dbReference>
<name>A0A7J4IU29_9ARCH</name>
<dbReference type="Proteomes" id="UP000577419">
    <property type="component" value="Unassembled WGS sequence"/>
</dbReference>
<dbReference type="PIRSF" id="PIRSF000106">
    <property type="entry name" value="ME"/>
    <property type="match status" value="1"/>
</dbReference>
<dbReference type="GO" id="GO:0004470">
    <property type="term" value="F:malic enzyme activity"/>
    <property type="evidence" value="ECO:0007669"/>
    <property type="project" value="InterPro"/>
</dbReference>
<dbReference type="PANTHER" id="PTHR43237:SF4">
    <property type="entry name" value="NADP-DEPENDENT MALIC ENZYME"/>
    <property type="match status" value="1"/>
</dbReference>
<dbReference type="Pfam" id="PF00390">
    <property type="entry name" value="malic"/>
    <property type="match status" value="1"/>
</dbReference>
<dbReference type="InterPro" id="IPR045213">
    <property type="entry name" value="Malic_NAD-bd_bact_type"/>
</dbReference>
<reference evidence="6" key="3">
    <citation type="submission" date="2021-05" db="EMBL/GenBank/DDBJ databases">
        <title>Protein family content uncovers lineage relationships and bacterial pathway maintenance mechanisms in DPANN archaea.</title>
        <authorList>
            <person name="Castelle C.J."/>
            <person name="Meheust R."/>
            <person name="Jaffe A.L."/>
            <person name="Seitz K."/>
            <person name="Gong X."/>
            <person name="Baker B.J."/>
            <person name="Banfield J.F."/>
        </authorList>
    </citation>
    <scope>NUCLEOTIDE SEQUENCE</scope>
    <source>
        <strain evidence="6">RIFCSPHIGHO2_01_FULL_GW2011_AR10_43_9</strain>
    </source>
</reference>
<dbReference type="InterPro" id="IPR012302">
    <property type="entry name" value="Malic_NAD-bd"/>
</dbReference>
<dbReference type="GO" id="GO:0051287">
    <property type="term" value="F:NAD binding"/>
    <property type="evidence" value="ECO:0007669"/>
    <property type="project" value="InterPro"/>
</dbReference>
<evidence type="ECO:0000259" key="3">
    <source>
        <dbReference type="SMART" id="SM00919"/>
    </source>
</evidence>
<dbReference type="InterPro" id="IPR051674">
    <property type="entry name" value="Malate_Decarboxylase"/>
</dbReference>
<dbReference type="AlphaFoldDB" id="A0A7J4IU29"/>
<feature type="domain" description="Malic enzyme N-terminal" evidence="4">
    <location>
        <begin position="15"/>
        <end position="148"/>
    </location>
</feature>
<dbReference type="EMBL" id="DUFG01000005">
    <property type="protein sequence ID" value="HIH07869.1"/>
    <property type="molecule type" value="Genomic_DNA"/>
</dbReference>
<evidence type="ECO:0000259" key="4">
    <source>
        <dbReference type="SMART" id="SM01274"/>
    </source>
</evidence>
<keyword evidence="2" id="KW-0560">Oxidoreductase</keyword>